<dbReference type="AlphaFoldDB" id="A0A9W4II20"/>
<evidence type="ECO:0000256" key="1">
    <source>
        <dbReference type="SAM" id="MobiDB-lite"/>
    </source>
</evidence>
<evidence type="ECO:0000313" key="3">
    <source>
        <dbReference type="Proteomes" id="UP001152592"/>
    </source>
</evidence>
<feature type="region of interest" description="Disordered" evidence="1">
    <location>
        <begin position="85"/>
        <end position="108"/>
    </location>
</feature>
<reference evidence="2" key="1">
    <citation type="submission" date="2021-07" db="EMBL/GenBank/DDBJ databases">
        <authorList>
            <person name="Branca A.L. A."/>
        </authorList>
    </citation>
    <scope>NUCLEOTIDE SEQUENCE</scope>
</reference>
<dbReference type="Proteomes" id="UP001152592">
    <property type="component" value="Unassembled WGS sequence"/>
</dbReference>
<name>A0A9W4II20_9EURO</name>
<feature type="compositionally biased region" description="Basic and acidic residues" evidence="1">
    <location>
        <begin position="39"/>
        <end position="48"/>
    </location>
</feature>
<comment type="caution">
    <text evidence="2">The sequence shown here is derived from an EMBL/GenBank/DDBJ whole genome shotgun (WGS) entry which is preliminary data.</text>
</comment>
<feature type="compositionally biased region" description="Low complexity" evidence="1">
    <location>
        <begin position="17"/>
        <end position="34"/>
    </location>
</feature>
<dbReference type="InterPro" id="IPR021463">
    <property type="entry name" value="Methyltransf_34"/>
</dbReference>
<protein>
    <recommendedName>
        <fullName evidence="4">25S rRNA (Uridine(2843)-N(3))-methyltransferase</fullName>
    </recommendedName>
</protein>
<proteinExistence type="predicted"/>
<dbReference type="OrthoDB" id="6419443at2759"/>
<accession>A0A9W4II20</accession>
<organism evidence="2 3">
    <name type="scientific">Penicillium salamii</name>
    <dbReference type="NCBI Taxonomy" id="1612424"/>
    <lineage>
        <taxon>Eukaryota</taxon>
        <taxon>Fungi</taxon>
        <taxon>Dikarya</taxon>
        <taxon>Ascomycota</taxon>
        <taxon>Pezizomycotina</taxon>
        <taxon>Eurotiomycetes</taxon>
        <taxon>Eurotiomycetidae</taxon>
        <taxon>Eurotiales</taxon>
        <taxon>Aspergillaceae</taxon>
        <taxon>Penicillium</taxon>
    </lineage>
</organism>
<evidence type="ECO:0008006" key="4">
    <source>
        <dbReference type="Google" id="ProtNLM"/>
    </source>
</evidence>
<gene>
    <name evidence="2" type="ORF">PSALAMII_LOCUS1536</name>
</gene>
<dbReference type="Pfam" id="PF11312">
    <property type="entry name" value="Methyltransf_34"/>
    <property type="match status" value="1"/>
</dbReference>
<evidence type="ECO:0000313" key="2">
    <source>
        <dbReference type="EMBL" id="CAG8287629.1"/>
    </source>
</evidence>
<feature type="region of interest" description="Disordered" evidence="1">
    <location>
        <begin position="1"/>
        <end position="62"/>
    </location>
</feature>
<sequence length="443" mass="49287">MPAKGKGPRQGNRRRSPGPAVKAAKPKQAPPANKQHANRKVEVQKPEPEPVEEETSGPKLVSTIPRSLQQLILDVFKTALLGEPATEPEAANPDDESQPTETKDKEEPLDIKSLIQTIKGLLYQRDFDSAFTEANEDLLRAYALRWSSSRSLGYAGILKGVLSWMKEEEEENTRGRTRSNNPTTRVVSIGGGAGAEIVALAAVQRDLDTEAQSLEQRIAEVSLDEKEENKPEEETASARGLSVMAVDIGNWTSVVDRLSRTIFSANVPFTLTSKHRPPLLSKEASESFAVDFRRADVLNIPEEELKELLIGASSSSPFTSVLVPIMFTLNELFSTSMPKTTAFMLRMTEILPVGAVLLVVDSPGSYSTLKLGKGPDGEPQERNYPMKFLLDHTLLSVAKGKWERVYTEESRWWRRDAVRLRYEVGEGAGLEDMRFQMHVYRRL</sequence>
<dbReference type="EMBL" id="CAJVPD010000066">
    <property type="protein sequence ID" value="CAG8287629.1"/>
    <property type="molecule type" value="Genomic_DNA"/>
</dbReference>